<feature type="compositionally biased region" description="Acidic residues" evidence="1">
    <location>
        <begin position="165"/>
        <end position="176"/>
    </location>
</feature>
<feature type="region of interest" description="Disordered" evidence="1">
    <location>
        <begin position="352"/>
        <end position="373"/>
    </location>
</feature>
<feature type="compositionally biased region" description="Basic and acidic residues" evidence="1">
    <location>
        <begin position="177"/>
        <end position="193"/>
    </location>
</feature>
<name>A0A139APM8_GONPJ</name>
<feature type="region of interest" description="Disordered" evidence="1">
    <location>
        <begin position="108"/>
        <end position="132"/>
    </location>
</feature>
<dbReference type="AlphaFoldDB" id="A0A139APM8"/>
<organism evidence="2 3">
    <name type="scientific">Gonapodya prolifera (strain JEL478)</name>
    <name type="common">Monoblepharis prolifera</name>
    <dbReference type="NCBI Taxonomy" id="1344416"/>
    <lineage>
        <taxon>Eukaryota</taxon>
        <taxon>Fungi</taxon>
        <taxon>Fungi incertae sedis</taxon>
        <taxon>Chytridiomycota</taxon>
        <taxon>Chytridiomycota incertae sedis</taxon>
        <taxon>Monoblepharidomycetes</taxon>
        <taxon>Monoblepharidales</taxon>
        <taxon>Gonapodyaceae</taxon>
        <taxon>Gonapodya</taxon>
    </lineage>
</organism>
<dbReference type="EMBL" id="KQ965742">
    <property type="protein sequence ID" value="KXS18445.1"/>
    <property type="molecule type" value="Genomic_DNA"/>
</dbReference>
<proteinExistence type="predicted"/>
<reference evidence="2 3" key="1">
    <citation type="journal article" date="2015" name="Genome Biol. Evol.">
        <title>Phylogenomic analyses indicate that early fungi evolved digesting cell walls of algal ancestors of land plants.</title>
        <authorList>
            <person name="Chang Y."/>
            <person name="Wang S."/>
            <person name="Sekimoto S."/>
            <person name="Aerts A.L."/>
            <person name="Choi C."/>
            <person name="Clum A."/>
            <person name="LaButti K.M."/>
            <person name="Lindquist E.A."/>
            <person name="Yee Ngan C."/>
            <person name="Ohm R.A."/>
            <person name="Salamov A.A."/>
            <person name="Grigoriev I.V."/>
            <person name="Spatafora J.W."/>
            <person name="Berbee M.L."/>
        </authorList>
    </citation>
    <scope>NUCLEOTIDE SEQUENCE [LARGE SCALE GENOMIC DNA]</scope>
    <source>
        <strain evidence="2 3">JEL478</strain>
    </source>
</reference>
<feature type="region of interest" description="Disordered" evidence="1">
    <location>
        <begin position="239"/>
        <end position="283"/>
    </location>
</feature>
<evidence type="ECO:0000313" key="3">
    <source>
        <dbReference type="Proteomes" id="UP000070544"/>
    </source>
</evidence>
<dbReference type="Proteomes" id="UP000070544">
    <property type="component" value="Unassembled WGS sequence"/>
</dbReference>
<keyword evidence="3" id="KW-1185">Reference proteome</keyword>
<protein>
    <submittedName>
        <fullName evidence="2">Uncharacterized protein</fullName>
    </submittedName>
</protein>
<accession>A0A139APM8</accession>
<evidence type="ECO:0000313" key="2">
    <source>
        <dbReference type="EMBL" id="KXS18445.1"/>
    </source>
</evidence>
<feature type="region of interest" description="Disordered" evidence="1">
    <location>
        <begin position="156"/>
        <end position="193"/>
    </location>
</feature>
<sequence length="555" mass="58899">MSSNIDFNIAAVVRNIVDTVPGSALRATFPLEFADDDDDDFDLGDPDASRISGVSALLEPNRQTGGLSHVPLDPAYLWDLDPALDSALAGPDGGESFWPLAQNAHRYRDSVGGSASRSRARKPSSRRESMPGEIVSMSVKKLVAYIDYFITDRDSPIDLPPAADSDVEQNPDEDSDDHPQRPSPRGEGRTPADTLHRLLAASCLVKMLRLRGSAAYMPFSPASFAKVVRVADADLGTRFGNSAQGSNPGGAKKQKAPKAAAKKATGRKRQPEAQPASESEDDGAAMEIDHHPTATSSRSPPASATPASLLTNLLEQIYLLLSDQAAHARVQKDWESLKGLTRAAGEAIANGGGEAVAPLHGTGTGRGKKKVEDGPDPLTCAALTLLSTLLFCCPPDFPRPEPSFLPPSPSTTLPPSSLPTLRLILPLVHRSLGPALLFSTVPRGAAGSPSTKAALERSGWAWKWVIGVVQRCAALRDSLDGGEEGKTARWEVEEASMVVVQQIALQAADRPSPVRAQVLPELVALAQAMGETRYKKVATWVGRMGVTAKVSSLFS</sequence>
<gene>
    <name evidence="2" type="ORF">M427DRAFT_210546</name>
</gene>
<evidence type="ECO:0000256" key="1">
    <source>
        <dbReference type="SAM" id="MobiDB-lite"/>
    </source>
</evidence>
<feature type="compositionally biased region" description="Basic residues" evidence="1">
    <location>
        <begin position="252"/>
        <end position="268"/>
    </location>
</feature>